<evidence type="ECO:0000313" key="3">
    <source>
        <dbReference type="Proteomes" id="UP001175211"/>
    </source>
</evidence>
<sequence>MAAYPALPRVHRSFAISLMILIQQNFRFDSLLCSSIALIMRSSNRVLITVILCSLFTIGQRRPILSCPFEADLRCLCRNCYLRVVPLTSICPNPNKIVLESPNPSTGKDCRDSSPQLEDAGENRDEHTSQCGFSFRSGHFLTFSGASFLNDFVENGNG</sequence>
<reference evidence="2" key="1">
    <citation type="submission" date="2023-06" db="EMBL/GenBank/DDBJ databases">
        <authorList>
            <consortium name="Lawrence Berkeley National Laboratory"/>
            <person name="Ahrendt S."/>
            <person name="Sahu N."/>
            <person name="Indic B."/>
            <person name="Wong-Bajracharya J."/>
            <person name="Merenyi Z."/>
            <person name="Ke H.-M."/>
            <person name="Monk M."/>
            <person name="Kocsube S."/>
            <person name="Drula E."/>
            <person name="Lipzen A."/>
            <person name="Balint B."/>
            <person name="Henrissat B."/>
            <person name="Andreopoulos B."/>
            <person name="Martin F.M."/>
            <person name="Harder C.B."/>
            <person name="Rigling D."/>
            <person name="Ford K.L."/>
            <person name="Foster G.D."/>
            <person name="Pangilinan J."/>
            <person name="Papanicolaou A."/>
            <person name="Barry K."/>
            <person name="LaButti K."/>
            <person name="Viragh M."/>
            <person name="Koriabine M."/>
            <person name="Yan M."/>
            <person name="Riley R."/>
            <person name="Champramary S."/>
            <person name="Plett K.L."/>
            <person name="Tsai I.J."/>
            <person name="Slot J."/>
            <person name="Sipos G."/>
            <person name="Plett J."/>
            <person name="Nagy L.G."/>
            <person name="Grigoriev I.V."/>
        </authorList>
    </citation>
    <scope>NUCLEOTIDE SEQUENCE</scope>
    <source>
        <strain evidence="2">CCBAS 213</strain>
    </source>
</reference>
<evidence type="ECO:0000256" key="1">
    <source>
        <dbReference type="SAM" id="MobiDB-lite"/>
    </source>
</evidence>
<dbReference type="AlphaFoldDB" id="A0AA39KC34"/>
<dbReference type="Proteomes" id="UP001175211">
    <property type="component" value="Unassembled WGS sequence"/>
</dbReference>
<accession>A0AA39KC34</accession>
<feature type="region of interest" description="Disordered" evidence="1">
    <location>
        <begin position="102"/>
        <end position="125"/>
    </location>
</feature>
<dbReference type="RefSeq" id="XP_060330692.1">
    <property type="nucleotide sequence ID" value="XM_060481822.1"/>
</dbReference>
<gene>
    <name evidence="2" type="ORF">EV420DRAFT_355219</name>
</gene>
<dbReference type="GeneID" id="85365370"/>
<name>A0AA39KC34_ARMTA</name>
<protein>
    <submittedName>
        <fullName evidence="2">Uncharacterized protein</fullName>
    </submittedName>
</protein>
<comment type="caution">
    <text evidence="2">The sequence shown here is derived from an EMBL/GenBank/DDBJ whole genome shotgun (WGS) entry which is preliminary data.</text>
</comment>
<dbReference type="EMBL" id="JAUEPS010000017">
    <property type="protein sequence ID" value="KAK0458422.1"/>
    <property type="molecule type" value="Genomic_DNA"/>
</dbReference>
<keyword evidence="3" id="KW-1185">Reference proteome</keyword>
<evidence type="ECO:0000313" key="2">
    <source>
        <dbReference type="EMBL" id="KAK0458422.1"/>
    </source>
</evidence>
<proteinExistence type="predicted"/>
<organism evidence="2 3">
    <name type="scientific">Armillaria tabescens</name>
    <name type="common">Ringless honey mushroom</name>
    <name type="synonym">Agaricus tabescens</name>
    <dbReference type="NCBI Taxonomy" id="1929756"/>
    <lineage>
        <taxon>Eukaryota</taxon>
        <taxon>Fungi</taxon>
        <taxon>Dikarya</taxon>
        <taxon>Basidiomycota</taxon>
        <taxon>Agaricomycotina</taxon>
        <taxon>Agaricomycetes</taxon>
        <taxon>Agaricomycetidae</taxon>
        <taxon>Agaricales</taxon>
        <taxon>Marasmiineae</taxon>
        <taxon>Physalacriaceae</taxon>
        <taxon>Desarmillaria</taxon>
    </lineage>
</organism>